<reference evidence="1 2" key="1">
    <citation type="journal article" date="2020" name="BMC Genomics">
        <title>Intraspecific diversification of the crop wild relative Brassica cretica Lam. using demographic model selection.</title>
        <authorList>
            <person name="Kioukis A."/>
            <person name="Michalopoulou V.A."/>
            <person name="Briers L."/>
            <person name="Pirintsos S."/>
            <person name="Studholme D.J."/>
            <person name="Pavlidis P."/>
            <person name="Sarris P.F."/>
        </authorList>
    </citation>
    <scope>NUCLEOTIDE SEQUENCE [LARGE SCALE GENOMIC DNA]</scope>
    <source>
        <strain evidence="2">cv. PFS-1207/04</strain>
    </source>
</reference>
<name>A0ABQ7CKG0_BRACR</name>
<accession>A0ABQ7CKG0</accession>
<evidence type="ECO:0000313" key="1">
    <source>
        <dbReference type="EMBL" id="KAF3551838.1"/>
    </source>
</evidence>
<evidence type="ECO:0008006" key="3">
    <source>
        <dbReference type="Google" id="ProtNLM"/>
    </source>
</evidence>
<evidence type="ECO:0000313" key="2">
    <source>
        <dbReference type="Proteomes" id="UP000266723"/>
    </source>
</evidence>
<keyword evidence="2" id="KW-1185">Reference proteome</keyword>
<gene>
    <name evidence="1" type="ORF">DY000_02003243</name>
</gene>
<comment type="caution">
    <text evidence="1">The sequence shown here is derived from an EMBL/GenBank/DDBJ whole genome shotgun (WGS) entry which is preliminary data.</text>
</comment>
<protein>
    <recommendedName>
        <fullName evidence="3">DUF4283 domain-containing protein</fullName>
    </recommendedName>
</protein>
<dbReference type="Proteomes" id="UP000266723">
    <property type="component" value="Unassembled WGS sequence"/>
</dbReference>
<organism evidence="1 2">
    <name type="scientific">Brassica cretica</name>
    <name type="common">Mustard</name>
    <dbReference type="NCBI Taxonomy" id="69181"/>
    <lineage>
        <taxon>Eukaryota</taxon>
        <taxon>Viridiplantae</taxon>
        <taxon>Streptophyta</taxon>
        <taxon>Embryophyta</taxon>
        <taxon>Tracheophyta</taxon>
        <taxon>Spermatophyta</taxon>
        <taxon>Magnoliopsida</taxon>
        <taxon>eudicotyledons</taxon>
        <taxon>Gunneridae</taxon>
        <taxon>Pentapetalae</taxon>
        <taxon>rosids</taxon>
        <taxon>malvids</taxon>
        <taxon>Brassicales</taxon>
        <taxon>Brassicaceae</taxon>
        <taxon>Brassiceae</taxon>
        <taxon>Brassica</taxon>
    </lineage>
</organism>
<proteinExistence type="predicted"/>
<sequence>MEVSDSDGLQGKFHKCSLPPCGLVHAVVNRIWGRSCKIACKKLGISGVASGPGEPILTHKLRLHPTNMGEAKVLVEKELDRYFSKLIALDDKHGSIFLVNVEYTWIPSTCERCEDTTDVIPIVDIDLILQQSDNAASSPLALLQKEQKAHENLLLSPSEAGLEPVLEAVPELPSTLSNASMDCQGTPVTMFTSISSSSHVQKKNQAASPNSLNTLPILVDSHSTPTITPAIEFSPSNIIYNDVQGSLVVDLLITSPKVSGFESPSRFTVL</sequence>
<dbReference type="EMBL" id="QGKV02000832">
    <property type="protein sequence ID" value="KAF3551838.1"/>
    <property type="molecule type" value="Genomic_DNA"/>
</dbReference>